<keyword evidence="3 5" id="KW-0663">Pyridoxal phosphate</keyword>
<evidence type="ECO:0000313" key="10">
    <source>
        <dbReference type="EMBL" id="KPA91475.1"/>
    </source>
</evidence>
<dbReference type="InterPro" id="IPR009006">
    <property type="entry name" value="Ala_racemase/Decarboxylase_C"/>
</dbReference>
<organism evidence="10 11">
    <name type="scientific">Pseudomonas asplenii</name>
    <dbReference type="NCBI Taxonomy" id="53407"/>
    <lineage>
        <taxon>Bacteria</taxon>
        <taxon>Pseudomonadati</taxon>
        <taxon>Pseudomonadota</taxon>
        <taxon>Gammaproteobacteria</taxon>
        <taxon>Pseudomonadales</taxon>
        <taxon>Pseudomonadaceae</taxon>
        <taxon>Pseudomonas</taxon>
    </lineage>
</organism>
<evidence type="ECO:0000256" key="7">
    <source>
        <dbReference type="PIRSR" id="PIRSR600183-50"/>
    </source>
</evidence>
<dbReference type="CDD" id="cd06828">
    <property type="entry name" value="PLPDE_III_DapDC"/>
    <property type="match status" value="1"/>
</dbReference>
<dbReference type="InterPro" id="IPR022653">
    <property type="entry name" value="De-COase2_pyr-phos_BS"/>
</dbReference>
<sequence length="412" mass="45195">MTLEQHAAHVAKAHGTPVWIYDAAVIRERIRTLKTFDTVRFAQKALSNLSILSLMREEGVKLDAVSLGEIERAIKAGFNPRSNVDGPSDLVYTSDVFDRPTLARIVELGVEANLGSLDMIEQLGELSPGHRVWLRINPGFGHGHSPKTNTGGPNSKHGIWHEQLAEALELLSRYDLHLVGVHVHIGSGVDYGHLGQVCDAVAQLLEQIDRPIEALSAGGGLSVPYREGEEPIDVEHYFSLWDAVRRNAQTRYGRPVRLELEPGRFLVAESGTLVCEVRAVKQQGANPFTLVDAGFNELIRPTLYGSYHRVSLVAQAPERPSISTLIAGPLCESGDVFTLAGDGALRFETMSRPTTGDLILFHNAGAYGSTMSSNYNSRPLVPEYLLDGEHSRLIRRRQTFDELLGPELACLG</sequence>
<dbReference type="Proteomes" id="UP000037931">
    <property type="component" value="Unassembled WGS sequence"/>
</dbReference>
<accession>A0A0N0E4N3</accession>
<feature type="modified residue" description="N6-(pyridoxal phosphate)lysine" evidence="5 7">
    <location>
        <position position="44"/>
    </location>
</feature>
<dbReference type="RefSeq" id="WP_054061095.1">
    <property type="nucleotide sequence ID" value="NZ_JSYZ01000007.1"/>
</dbReference>
<feature type="binding site" evidence="5">
    <location>
        <position position="264"/>
    </location>
    <ligand>
        <name>substrate</name>
    </ligand>
</feature>
<keyword evidence="11" id="KW-1185">Reference proteome</keyword>
<comment type="pathway">
    <text evidence="5 8">Amino-acid biosynthesis; L-lysine biosynthesis via DAP pathway; L-lysine from DL-2,6-diaminopimelate: step 1/1.</text>
</comment>
<keyword evidence="4 5" id="KW-0456">Lyase</keyword>
<feature type="binding site" evidence="5">
    <location>
        <position position="367"/>
    </location>
    <ligand>
        <name>pyridoxal 5'-phosphate</name>
        <dbReference type="ChEBI" id="CHEBI:597326"/>
    </ligand>
</feature>
<protein>
    <recommendedName>
        <fullName evidence="5 6">Diaminopimelate decarboxylase</fullName>
        <shortName evidence="5">DAP decarboxylase</shortName>
        <shortName evidence="5">DAPDC</shortName>
        <ecNumber evidence="5 6">4.1.1.20</ecNumber>
    </recommendedName>
</protein>
<comment type="catalytic activity">
    <reaction evidence="5 8">
        <text>meso-2,6-diaminopimelate + H(+) = L-lysine + CO2</text>
        <dbReference type="Rhea" id="RHEA:15101"/>
        <dbReference type="ChEBI" id="CHEBI:15378"/>
        <dbReference type="ChEBI" id="CHEBI:16526"/>
        <dbReference type="ChEBI" id="CHEBI:32551"/>
        <dbReference type="ChEBI" id="CHEBI:57791"/>
        <dbReference type="EC" id="4.1.1.20"/>
    </reaction>
</comment>
<evidence type="ECO:0000259" key="9">
    <source>
        <dbReference type="Pfam" id="PF02784"/>
    </source>
</evidence>
<comment type="similarity">
    <text evidence="5">Belongs to the Orn/Lys/Arg decarboxylase class-II family. LysA subfamily.</text>
</comment>
<feature type="binding site" evidence="5">
    <location>
        <position position="332"/>
    </location>
    <ligand>
        <name>substrate</name>
    </ligand>
</feature>
<comment type="cofactor">
    <cofactor evidence="1 5 7 8">
        <name>pyridoxal 5'-phosphate</name>
        <dbReference type="ChEBI" id="CHEBI:597326"/>
    </cofactor>
</comment>
<dbReference type="PATRIC" id="fig|50340.43.peg.5730"/>
<dbReference type="GO" id="GO:0009089">
    <property type="term" value="P:lysine biosynthetic process via diaminopimelate"/>
    <property type="evidence" value="ECO:0007669"/>
    <property type="project" value="UniProtKB-UniRule"/>
</dbReference>
<dbReference type="PANTHER" id="PTHR43727:SF2">
    <property type="entry name" value="GROUP IV DECARBOXYLASE"/>
    <property type="match status" value="1"/>
</dbReference>
<dbReference type="HAMAP" id="MF_02120">
    <property type="entry name" value="LysA"/>
    <property type="match status" value="1"/>
</dbReference>
<dbReference type="EMBL" id="JSYZ01000007">
    <property type="protein sequence ID" value="KPA91475.1"/>
    <property type="molecule type" value="Genomic_DNA"/>
</dbReference>
<comment type="subunit">
    <text evidence="5">Homodimer.</text>
</comment>
<evidence type="ECO:0000256" key="4">
    <source>
        <dbReference type="ARBA" id="ARBA00023239"/>
    </source>
</evidence>
<keyword evidence="5" id="KW-0028">Amino-acid biosynthesis</keyword>
<feature type="binding site" evidence="5">
    <location>
        <position position="304"/>
    </location>
    <ligand>
        <name>substrate</name>
    </ligand>
</feature>
<keyword evidence="2 5" id="KW-0210">Decarboxylase</keyword>
<reference evidence="10 11" key="1">
    <citation type="journal article" date="2015" name="PLoS ONE">
        <title>Rice-Infecting Pseudomonas Genomes Are Highly Accessorized and Harbor Multiple Putative Virulence Mechanisms to Cause Sheath Brown Rot.</title>
        <authorList>
            <person name="Quibod I.L."/>
            <person name="Grande G."/>
            <person name="Oreiro E.G."/>
            <person name="Borja F.N."/>
            <person name="Dossa G.S."/>
            <person name="Mauleon R."/>
            <person name="Cruz C.V."/>
            <person name="Oliva R."/>
        </authorList>
    </citation>
    <scope>NUCLEOTIDE SEQUENCE [LARGE SCALE GENOMIC DNA]</scope>
    <source>
        <strain evidence="10 11">IRRI 6609</strain>
    </source>
</reference>
<dbReference type="InterPro" id="IPR000183">
    <property type="entry name" value="Orn/DAP/Arg_de-COase"/>
</dbReference>
<proteinExistence type="inferred from homology"/>
<dbReference type="AlphaFoldDB" id="A0A0N0E4N3"/>
<evidence type="ECO:0000256" key="3">
    <source>
        <dbReference type="ARBA" id="ARBA00022898"/>
    </source>
</evidence>
<evidence type="ECO:0000256" key="2">
    <source>
        <dbReference type="ARBA" id="ARBA00022793"/>
    </source>
</evidence>
<dbReference type="SUPFAM" id="SSF50621">
    <property type="entry name" value="Alanine racemase C-terminal domain-like"/>
    <property type="match status" value="1"/>
</dbReference>
<evidence type="ECO:0000256" key="1">
    <source>
        <dbReference type="ARBA" id="ARBA00001933"/>
    </source>
</evidence>
<dbReference type="SUPFAM" id="SSF51419">
    <property type="entry name" value="PLP-binding barrel"/>
    <property type="match status" value="1"/>
</dbReference>
<feature type="binding site" evidence="5">
    <location>
        <begin position="261"/>
        <end position="264"/>
    </location>
    <ligand>
        <name>pyridoxal 5'-phosphate</name>
        <dbReference type="ChEBI" id="CHEBI:597326"/>
    </ligand>
</feature>
<dbReference type="PRINTS" id="PR01181">
    <property type="entry name" value="DAPDCRBXLASE"/>
</dbReference>
<name>A0A0N0E4N3_9PSED</name>
<comment type="function">
    <text evidence="5">Specifically catalyzes the decarboxylation of meso-diaminopimelate (meso-DAP) to L-lysine.</text>
</comment>
<dbReference type="InterPro" id="IPR029066">
    <property type="entry name" value="PLP-binding_barrel"/>
</dbReference>
<dbReference type="UniPathway" id="UPA00034">
    <property type="reaction ID" value="UER00027"/>
</dbReference>
<dbReference type="Pfam" id="PF02784">
    <property type="entry name" value="Orn_Arg_deC_N"/>
    <property type="match status" value="1"/>
</dbReference>
<evidence type="ECO:0000256" key="8">
    <source>
        <dbReference type="RuleBase" id="RU003738"/>
    </source>
</evidence>
<dbReference type="Gene3D" id="2.40.37.10">
    <property type="entry name" value="Lyase, Ornithine Decarboxylase, Chain A, domain 1"/>
    <property type="match status" value="1"/>
</dbReference>
<feature type="binding site" evidence="5">
    <location>
        <position position="220"/>
    </location>
    <ligand>
        <name>pyridoxal 5'-phosphate</name>
        <dbReference type="ChEBI" id="CHEBI:597326"/>
    </ligand>
</feature>
<dbReference type="GO" id="GO:0008836">
    <property type="term" value="F:diaminopimelate decarboxylase activity"/>
    <property type="evidence" value="ECO:0007669"/>
    <property type="project" value="UniProtKB-UniRule"/>
</dbReference>
<evidence type="ECO:0000256" key="5">
    <source>
        <dbReference type="HAMAP-Rule" id="MF_02120"/>
    </source>
</evidence>
<comment type="caution">
    <text evidence="10">The sequence shown here is derived from an EMBL/GenBank/DDBJ whole genome shotgun (WGS) entry which is preliminary data.</text>
</comment>
<dbReference type="PRINTS" id="PR01179">
    <property type="entry name" value="ODADCRBXLASE"/>
</dbReference>
<gene>
    <name evidence="5" type="primary">lysA</name>
    <name evidence="10" type="ORF">PF66_02358</name>
</gene>
<keyword evidence="5 8" id="KW-0457">Lysine biosynthesis</keyword>
<dbReference type="STRING" id="50340.PF66_02358"/>
<dbReference type="EC" id="4.1.1.20" evidence="5 6"/>
<feature type="domain" description="Orn/DAP/Arg decarboxylase 2 N-terminal" evidence="9">
    <location>
        <begin position="27"/>
        <end position="268"/>
    </location>
</feature>
<dbReference type="PANTHER" id="PTHR43727">
    <property type="entry name" value="DIAMINOPIMELATE DECARBOXYLASE"/>
    <property type="match status" value="1"/>
</dbReference>
<dbReference type="NCBIfam" id="TIGR01048">
    <property type="entry name" value="lysA"/>
    <property type="match status" value="1"/>
</dbReference>
<feature type="binding site" evidence="5">
    <location>
        <position position="300"/>
    </location>
    <ligand>
        <name>substrate</name>
    </ligand>
</feature>
<evidence type="ECO:0000256" key="6">
    <source>
        <dbReference type="NCBIfam" id="TIGR01048"/>
    </source>
</evidence>
<evidence type="ECO:0000313" key="11">
    <source>
        <dbReference type="Proteomes" id="UP000037931"/>
    </source>
</evidence>
<feature type="active site" description="Proton donor" evidence="7">
    <location>
        <position position="331"/>
    </location>
</feature>
<dbReference type="Gene3D" id="3.20.20.10">
    <property type="entry name" value="Alanine racemase"/>
    <property type="match status" value="1"/>
</dbReference>
<dbReference type="PROSITE" id="PS00878">
    <property type="entry name" value="ODR_DC_2_1"/>
    <property type="match status" value="1"/>
</dbReference>
<dbReference type="InterPro" id="IPR022644">
    <property type="entry name" value="De-COase2_N"/>
</dbReference>
<feature type="binding site" evidence="5">
    <location>
        <position position="367"/>
    </location>
    <ligand>
        <name>substrate</name>
    </ligand>
</feature>
<dbReference type="GO" id="GO:0030170">
    <property type="term" value="F:pyridoxal phosphate binding"/>
    <property type="evidence" value="ECO:0007669"/>
    <property type="project" value="UniProtKB-UniRule"/>
</dbReference>
<dbReference type="InterPro" id="IPR002986">
    <property type="entry name" value="DAP_deCOOHase_LysA"/>
</dbReference>
<dbReference type="OrthoDB" id="9802241at2"/>